<dbReference type="Pfam" id="PF13400">
    <property type="entry name" value="Tad"/>
    <property type="match status" value="1"/>
</dbReference>
<dbReference type="NCBIfam" id="TIGR03816">
    <property type="entry name" value="tadE_like_DECH"/>
    <property type="match status" value="1"/>
</dbReference>
<evidence type="ECO:0000259" key="2">
    <source>
        <dbReference type="Pfam" id="PF13400"/>
    </source>
</evidence>
<gene>
    <name evidence="3" type="ORF">BN1047_05163</name>
</gene>
<feature type="domain" description="Putative Flp pilus-assembly TadG-like N-terminal" evidence="2">
    <location>
        <begin position="14"/>
        <end position="60"/>
    </location>
</feature>
<keyword evidence="3" id="KW-0547">Nucleotide-binding</keyword>
<dbReference type="GO" id="GO:0004386">
    <property type="term" value="F:helicase activity"/>
    <property type="evidence" value="ECO:0007669"/>
    <property type="project" value="UniProtKB-KW"/>
</dbReference>
<reference evidence="3" key="2">
    <citation type="submission" date="2015-09" db="EMBL/GenBank/DDBJ databases">
        <title>Draft genome sequence of Mycobacterium neoaurum DSM 44074.</title>
        <authorList>
            <person name="Croce O."/>
            <person name="Robert C."/>
            <person name="Raoult D."/>
            <person name="Drancourt M."/>
        </authorList>
    </citation>
    <scope>NUCLEOTIDE SEQUENCE</scope>
    <source>
        <strain evidence="3">DSM 44074</strain>
    </source>
</reference>
<protein>
    <submittedName>
        <fullName evidence="3">Helicase/secretion neighborhood TadE-like protein</fullName>
    </submittedName>
</protein>
<keyword evidence="1" id="KW-0812">Transmembrane</keyword>
<feature type="transmembrane region" description="Helical" evidence="1">
    <location>
        <begin position="20"/>
        <end position="43"/>
    </location>
</feature>
<dbReference type="RefSeq" id="WP_030132828.1">
    <property type="nucleotide sequence ID" value="NZ_LK021343.1"/>
</dbReference>
<keyword evidence="3" id="KW-0378">Hydrolase</keyword>
<organism evidence="3 4">
    <name type="scientific">Mycolicibacterium neoaurum</name>
    <name type="common">Mycobacterium neoaurum</name>
    <dbReference type="NCBI Taxonomy" id="1795"/>
    <lineage>
        <taxon>Bacteria</taxon>
        <taxon>Bacillati</taxon>
        <taxon>Actinomycetota</taxon>
        <taxon>Actinomycetes</taxon>
        <taxon>Mycobacteriales</taxon>
        <taxon>Mycobacteriaceae</taxon>
        <taxon>Mycolicibacterium</taxon>
    </lineage>
</organism>
<dbReference type="Proteomes" id="UP000028864">
    <property type="component" value="Unassembled WGS sequence"/>
</dbReference>
<dbReference type="InterPro" id="IPR021202">
    <property type="entry name" value="Rv3654c-like"/>
</dbReference>
<evidence type="ECO:0000313" key="3">
    <source>
        <dbReference type="EMBL" id="CDQ47244.1"/>
    </source>
</evidence>
<evidence type="ECO:0000313" key="4">
    <source>
        <dbReference type="Proteomes" id="UP000028864"/>
    </source>
</evidence>
<evidence type="ECO:0000256" key="1">
    <source>
        <dbReference type="SAM" id="Phobius"/>
    </source>
</evidence>
<name>A0AAV2WSA4_MYCNE</name>
<sequence>MRWRWPSTLREDGGSATLIATALMVVLLTTTVGVLVLGSVVVARHRAQSGADLAALAGAASVPAGRQSVCAAAQSVAESNRVTVVECTLDGLDVAISVTAATVLPGRSARAEARAGPAGGGVSPSGR</sequence>
<keyword evidence="1" id="KW-1133">Transmembrane helix</keyword>
<keyword evidence="3" id="KW-0347">Helicase</keyword>
<keyword evidence="3" id="KW-0067">ATP-binding</keyword>
<dbReference type="InterPro" id="IPR028087">
    <property type="entry name" value="Tad_N"/>
</dbReference>
<accession>A0AAV2WSA4</accession>
<keyword evidence="1" id="KW-0472">Membrane</keyword>
<dbReference type="AlphaFoldDB" id="A0AAV2WSA4"/>
<reference evidence="3" key="1">
    <citation type="submission" date="2014-05" db="EMBL/GenBank/DDBJ databases">
        <authorList>
            <person name="Urmite Genomes"/>
        </authorList>
    </citation>
    <scope>NUCLEOTIDE SEQUENCE</scope>
    <source>
        <strain evidence="3">DSM 44074</strain>
    </source>
</reference>
<dbReference type="EMBL" id="LK021343">
    <property type="protein sequence ID" value="CDQ47244.1"/>
    <property type="molecule type" value="Genomic_DNA"/>
</dbReference>
<proteinExistence type="predicted"/>